<organism evidence="3">
    <name type="scientific">Littorina littorea</name>
    <name type="common">Common periwinkle</name>
    <dbReference type="NCBI Taxonomy" id="31216"/>
    <lineage>
        <taxon>Eukaryota</taxon>
        <taxon>Metazoa</taxon>
        <taxon>Spiralia</taxon>
        <taxon>Lophotrochozoa</taxon>
        <taxon>Mollusca</taxon>
        <taxon>Gastropoda</taxon>
        <taxon>Caenogastropoda</taxon>
        <taxon>Littorinimorpha</taxon>
        <taxon>Littorinoidea</taxon>
        <taxon>Littorinidae</taxon>
        <taxon>Littorina</taxon>
    </lineage>
</organism>
<dbReference type="PANTHER" id="PTHR22803">
    <property type="entry name" value="MANNOSE, PHOSPHOLIPASE, LECTIN RECEPTOR RELATED"/>
    <property type="match status" value="1"/>
</dbReference>
<keyword evidence="1" id="KW-0732">Signal</keyword>
<reference evidence="3" key="1">
    <citation type="journal article" date="2015" name="Dev. Comp. Immunol.">
        <title>Lectin-like molecules in transcriptome of Littorina littorea hemocytes.</title>
        <authorList>
            <person name="Gorbushin A.M."/>
            <person name="Borisova E.A."/>
        </authorList>
    </citation>
    <scope>NUCLEOTIDE SEQUENCE</scope>
</reference>
<feature type="domain" description="C-type lectin" evidence="2">
    <location>
        <begin position="35"/>
        <end position="155"/>
    </location>
</feature>
<proteinExistence type="evidence at transcript level"/>
<evidence type="ECO:0000259" key="2">
    <source>
        <dbReference type="PROSITE" id="PS50041"/>
    </source>
</evidence>
<dbReference type="InterPro" id="IPR016186">
    <property type="entry name" value="C-type_lectin-like/link_sf"/>
</dbReference>
<dbReference type="GO" id="GO:0030246">
    <property type="term" value="F:carbohydrate binding"/>
    <property type="evidence" value="ECO:0007669"/>
    <property type="project" value="UniProtKB-KW"/>
</dbReference>
<dbReference type="InterPro" id="IPR050111">
    <property type="entry name" value="C-type_lectin/snaclec_domain"/>
</dbReference>
<keyword evidence="3" id="KW-0430">Lectin</keyword>
<dbReference type="SUPFAM" id="SSF56436">
    <property type="entry name" value="C-type lectin-like"/>
    <property type="match status" value="2"/>
</dbReference>
<feature type="domain" description="C-type lectin" evidence="2">
    <location>
        <begin position="172"/>
        <end position="264"/>
    </location>
</feature>
<dbReference type="AlphaFoldDB" id="A0A0A7RPR3"/>
<dbReference type="Pfam" id="PF00059">
    <property type="entry name" value="Lectin_C"/>
    <property type="match status" value="2"/>
</dbReference>
<sequence>MVHSTKQLLVAALVAVCLKTASSQVCPFGWLERPGSDTCYLLSADSTKYKFPEAVAKCGAYQGQVLIFNSTAEQTWVLKQLQSISSAYSAARAWWLGLQYANNKYQWLDGAQVQNDQIPWVGGKPSHAAGQCYVIQNQKVVSSDCAAWNNVMCTRPKSLPLSCEVDNLWTYINGSCFKTFNDSRSWEDAKSLCELQDAHLATVTTFMEHSYLWDAARNTVPPSKVWTGLTVQLQAGQLALVWVDGTGLDTSPVYWNDSQPGQLG</sequence>
<dbReference type="InterPro" id="IPR001304">
    <property type="entry name" value="C-type_lectin-like"/>
</dbReference>
<dbReference type="SMART" id="SM00034">
    <property type="entry name" value="CLECT"/>
    <property type="match status" value="2"/>
</dbReference>
<evidence type="ECO:0000256" key="1">
    <source>
        <dbReference type="SAM" id="SignalP"/>
    </source>
</evidence>
<dbReference type="EMBL" id="KM892436">
    <property type="protein sequence ID" value="AJA37850.1"/>
    <property type="molecule type" value="mRNA"/>
</dbReference>
<evidence type="ECO:0000313" key="3">
    <source>
        <dbReference type="EMBL" id="AJA37850.1"/>
    </source>
</evidence>
<accession>A0A0A7RPR3</accession>
<feature type="signal peptide" evidence="1">
    <location>
        <begin position="1"/>
        <end position="23"/>
    </location>
</feature>
<dbReference type="InterPro" id="IPR016187">
    <property type="entry name" value="CTDL_fold"/>
</dbReference>
<dbReference type="Gene3D" id="3.10.100.10">
    <property type="entry name" value="Mannose-Binding Protein A, subunit A"/>
    <property type="match status" value="2"/>
</dbReference>
<dbReference type="PROSITE" id="PS50041">
    <property type="entry name" value="C_TYPE_LECTIN_2"/>
    <property type="match status" value="2"/>
</dbReference>
<name>A0A0A7RPR3_LITLI</name>
<dbReference type="CDD" id="cd00037">
    <property type="entry name" value="CLECT"/>
    <property type="match status" value="1"/>
</dbReference>
<gene>
    <name evidence="3" type="primary">CTL-5</name>
</gene>
<protein>
    <submittedName>
        <fullName evidence="3">C-type lectin</fullName>
    </submittedName>
</protein>
<feature type="chain" id="PRO_5002046266" evidence="1">
    <location>
        <begin position="24"/>
        <end position="264"/>
    </location>
</feature>